<protein>
    <submittedName>
        <fullName evidence="2">Pyruvate carboxylase</fullName>
    </submittedName>
</protein>
<dbReference type="Proteomes" id="UP000077603">
    <property type="component" value="Chromosome"/>
</dbReference>
<name>A0A172Y4A1_9CAUL</name>
<dbReference type="RefSeq" id="WP_025977291.1">
    <property type="nucleotide sequence ID" value="NZ_CP015614.1"/>
</dbReference>
<dbReference type="AlphaFoldDB" id="A0A172Y4A1"/>
<evidence type="ECO:0000313" key="3">
    <source>
        <dbReference type="Proteomes" id="UP000077603"/>
    </source>
</evidence>
<organism evidence="2 3">
    <name type="scientific">Brevundimonas naejangsanensis</name>
    <dbReference type="NCBI Taxonomy" id="588932"/>
    <lineage>
        <taxon>Bacteria</taxon>
        <taxon>Pseudomonadati</taxon>
        <taxon>Pseudomonadota</taxon>
        <taxon>Alphaproteobacteria</taxon>
        <taxon>Caulobacterales</taxon>
        <taxon>Caulobacteraceae</taxon>
        <taxon>Brevundimonas</taxon>
    </lineage>
</organism>
<dbReference type="OrthoDB" id="9806973at2"/>
<dbReference type="InterPro" id="IPR019627">
    <property type="entry name" value="YAcAr"/>
</dbReference>
<keyword evidence="2" id="KW-0670">Pyruvate</keyword>
<sequence>MHSSNTALTSPFAQKSDSAFNDLTASLGDRRPHPTEEALVQLGRALMTELLDVISDTALEDFQTLLGEALIGAFHSAAGRIEREADRARDVMRRLDRDFDGSEAADVELQEATARGRAGDAATRAAETIRDAAAETWTVATGEVWTAWRRSRRGAHLTAAQLEAKQAIRAIRNRRAGEADPGGPVVAFRGAPTADSRSDAARIFDALNWALAEWPDMALATTGAKGAEKLAIQWASQKGVKLILARADFDAHGKAAPFRANDDLIALEPTCCLTLARSLDEARAAGGRPFGPALNLGQKAMEQGVQHLAVKLRMH</sequence>
<dbReference type="EMBL" id="CP015614">
    <property type="protein sequence ID" value="ANF54037.1"/>
    <property type="molecule type" value="Genomic_DNA"/>
</dbReference>
<proteinExistence type="predicted"/>
<feature type="domain" description="YspA cpYpsA-related SLOG" evidence="1">
    <location>
        <begin position="184"/>
        <end position="252"/>
    </location>
</feature>
<dbReference type="KEGG" id="bne:DA69_04330"/>
<reference evidence="2 3" key="1">
    <citation type="journal article" date="2014" name="Genome Announc.">
        <title>Genome Sequence of a Promising Hydrogen-Producing Facultative Anaerobic Bacterium, Brevundimonas naejangsanensis Strain B1.</title>
        <authorList>
            <person name="Su H."/>
            <person name="Zhang T."/>
            <person name="Bao M."/>
            <person name="Jiang Y."/>
            <person name="Wang Y."/>
            <person name="Tan T."/>
        </authorList>
    </citation>
    <scope>NUCLEOTIDE SEQUENCE [LARGE SCALE GENOMIC DNA]</scope>
    <source>
        <strain evidence="2 3">B1</strain>
    </source>
</reference>
<dbReference type="Pfam" id="PF10686">
    <property type="entry name" value="YAcAr"/>
    <property type="match status" value="1"/>
</dbReference>
<keyword evidence="3" id="KW-1185">Reference proteome</keyword>
<accession>A0A172Y4A1</accession>
<gene>
    <name evidence="2" type="ORF">DA69_04330</name>
</gene>
<dbReference type="STRING" id="588932.DA69_04330"/>
<evidence type="ECO:0000259" key="1">
    <source>
        <dbReference type="Pfam" id="PF10686"/>
    </source>
</evidence>
<dbReference type="eggNOG" id="ENOG502Z7S6">
    <property type="taxonomic scope" value="Bacteria"/>
</dbReference>
<evidence type="ECO:0000313" key="2">
    <source>
        <dbReference type="EMBL" id="ANF54037.1"/>
    </source>
</evidence>